<gene>
    <name evidence="3" type="ORF">J8273_7740</name>
</gene>
<dbReference type="PANTHER" id="PTHR45641:SF19">
    <property type="entry name" value="NEPHROCYSTIN-3"/>
    <property type="match status" value="1"/>
</dbReference>
<dbReference type="Pfam" id="PF13424">
    <property type="entry name" value="TPR_12"/>
    <property type="match status" value="2"/>
</dbReference>
<keyword evidence="2" id="KW-0802">TPR repeat</keyword>
<dbReference type="OrthoDB" id="1658288at2759"/>
<evidence type="ECO:0000256" key="1">
    <source>
        <dbReference type="ARBA" id="ARBA00022737"/>
    </source>
</evidence>
<organism evidence="3 4">
    <name type="scientific">Carpediemonas membranifera</name>
    <dbReference type="NCBI Taxonomy" id="201153"/>
    <lineage>
        <taxon>Eukaryota</taxon>
        <taxon>Metamonada</taxon>
        <taxon>Carpediemonas-like organisms</taxon>
        <taxon>Carpediemonas</taxon>
    </lineage>
</organism>
<dbReference type="PANTHER" id="PTHR45641">
    <property type="entry name" value="TETRATRICOPEPTIDE REPEAT PROTEIN (AFU_ORTHOLOGUE AFUA_6G03870)"/>
    <property type="match status" value="1"/>
</dbReference>
<evidence type="ECO:0000313" key="4">
    <source>
        <dbReference type="Proteomes" id="UP000717585"/>
    </source>
</evidence>
<accession>A0A8J6ASI5</accession>
<proteinExistence type="predicted"/>
<keyword evidence="4" id="KW-1185">Reference proteome</keyword>
<dbReference type="AlphaFoldDB" id="A0A8J6ASI5"/>
<protein>
    <submittedName>
        <fullName evidence="3">Tetratricopeptide repeat</fullName>
    </submittedName>
</protein>
<dbReference type="InterPro" id="IPR011990">
    <property type="entry name" value="TPR-like_helical_dom_sf"/>
</dbReference>
<reference evidence="3" key="1">
    <citation type="submission" date="2021-05" db="EMBL/GenBank/DDBJ databases">
        <title>A free-living protist that lacks canonical eukaryotic 1 DNA replication and segregation systems.</title>
        <authorList>
            <person name="Salas-Leiva D.E."/>
            <person name="Tromer E.C."/>
            <person name="Curtis B.A."/>
            <person name="Jerlstrom-Hultqvist J."/>
            <person name="Kolisko M."/>
            <person name="Yi Z."/>
            <person name="Salas-Leiva J.S."/>
            <person name="Gallot-Lavallee L."/>
            <person name="Kops G.J.P.L."/>
            <person name="Archibald J.M."/>
            <person name="Simpson A.G.B."/>
            <person name="Roger A.J."/>
        </authorList>
    </citation>
    <scope>NUCLEOTIDE SEQUENCE</scope>
    <source>
        <strain evidence="3">BICM</strain>
    </source>
</reference>
<dbReference type="Gene3D" id="1.25.40.10">
    <property type="entry name" value="Tetratricopeptide repeat domain"/>
    <property type="match status" value="4"/>
</dbReference>
<dbReference type="EMBL" id="JAHDYR010000064">
    <property type="protein sequence ID" value="KAG9390390.1"/>
    <property type="molecule type" value="Genomic_DNA"/>
</dbReference>
<sequence length="583" mass="63459">MSISAGMSPLQRSWSKSSMDQLERVNSQVQMRHQHSSALFDLQKQAYDALCSDYITDALKFANQALNSCKKMYGSRHTEVVYPLLLLAEIHLKMNRMDNTQKCLNAARKIITGAPGVRQTDPLYRQYLMDQGKVLVYDGMYQEALKTFTELKTLIDGEEANQTTDLAPSVRRMNTLRLAVLNTFIGTCRLGLGHISQALVAHMSAYRQRRAILGSTALDTALSACHVATVYMHNGETGVALKIFKECRKILEGQGDTAQRSPDLATLYLNISICEMVNSTHSSAPVSNKAAMDALQLRISTYGGNSLNTAIAQLQLGRCIASSYDYNGAMEYVEQARQTLNNVLGPGHVLTASADAVHASILLQLGRTAESRQTIEQCHAVFSKQLGPSHEQTLAAASMIADLLLADGETEEAQTAWAKILKARESASGERSLQAASAKVSTANVWRQAGKLKEAASMYKAALTTIKGTLGPNHRLCATIYINLGGLLVAADRGEQGRRFLTHGLTIRQRCFGENHMATVHARLALGQAGIAVGDYEAALAELQSALAVLEAVFGPEHEETRAVKRAVASVLRNRILARKTPA</sequence>
<dbReference type="Proteomes" id="UP000717585">
    <property type="component" value="Unassembled WGS sequence"/>
</dbReference>
<evidence type="ECO:0000313" key="3">
    <source>
        <dbReference type="EMBL" id="KAG9390390.1"/>
    </source>
</evidence>
<comment type="caution">
    <text evidence="3">The sequence shown here is derived from an EMBL/GenBank/DDBJ whole genome shotgun (WGS) entry which is preliminary data.</text>
</comment>
<keyword evidence="1" id="KW-0677">Repeat</keyword>
<dbReference type="SUPFAM" id="SSF48452">
    <property type="entry name" value="TPR-like"/>
    <property type="match status" value="4"/>
</dbReference>
<name>A0A8J6ASI5_9EUKA</name>
<evidence type="ECO:0000256" key="2">
    <source>
        <dbReference type="ARBA" id="ARBA00022803"/>
    </source>
</evidence>
<dbReference type="Pfam" id="PF13374">
    <property type="entry name" value="TPR_10"/>
    <property type="match status" value="1"/>
</dbReference>